<name>A0A974H770_XENLA</name>
<keyword evidence="1" id="KW-1133">Transmembrane helix</keyword>
<feature type="transmembrane region" description="Helical" evidence="1">
    <location>
        <begin position="65"/>
        <end position="84"/>
    </location>
</feature>
<gene>
    <name evidence="2" type="ORF">XELAEV_18038152mg</name>
</gene>
<accession>A0A974H770</accession>
<organism evidence="2 3">
    <name type="scientific">Xenopus laevis</name>
    <name type="common">African clawed frog</name>
    <dbReference type="NCBI Taxonomy" id="8355"/>
    <lineage>
        <taxon>Eukaryota</taxon>
        <taxon>Metazoa</taxon>
        <taxon>Chordata</taxon>
        <taxon>Craniata</taxon>
        <taxon>Vertebrata</taxon>
        <taxon>Euteleostomi</taxon>
        <taxon>Amphibia</taxon>
        <taxon>Batrachia</taxon>
        <taxon>Anura</taxon>
        <taxon>Pipoidea</taxon>
        <taxon>Pipidae</taxon>
        <taxon>Xenopodinae</taxon>
        <taxon>Xenopus</taxon>
        <taxon>Xenopus</taxon>
    </lineage>
</organism>
<evidence type="ECO:0000256" key="1">
    <source>
        <dbReference type="SAM" id="Phobius"/>
    </source>
</evidence>
<sequence>MAAFVTRRDRESANGCFCIKKVQGISQWLLLYQEGTGNQPMAAFVSRRDRTYLNRGVEFRAQVPLPFLCFCFFRNVFCFIPFPWYQQLEIFFYFAADKGNGVIVFLLSHAPGVHRGRASTLRTFYNQKD</sequence>
<protein>
    <submittedName>
        <fullName evidence="2">Uncharacterized protein</fullName>
    </submittedName>
</protein>
<keyword evidence="1" id="KW-0472">Membrane</keyword>
<reference evidence="3" key="1">
    <citation type="journal article" date="2016" name="Nature">
        <title>Genome evolution in the allotetraploid frog Xenopus laevis.</title>
        <authorList>
            <person name="Session A.M."/>
            <person name="Uno Y."/>
            <person name="Kwon T."/>
            <person name="Chapman J.A."/>
            <person name="Toyoda A."/>
            <person name="Takahashi S."/>
            <person name="Fukui A."/>
            <person name="Hikosaka A."/>
            <person name="Suzuki A."/>
            <person name="Kondo M."/>
            <person name="van Heeringen S.J."/>
            <person name="Quigley I."/>
            <person name="Heinz S."/>
            <person name="Ogino H."/>
            <person name="Ochi H."/>
            <person name="Hellsten U."/>
            <person name="Lyons J.B."/>
            <person name="Simakov O."/>
            <person name="Putnam N."/>
            <person name="Stites J."/>
            <person name="Kuroki Y."/>
            <person name="Tanaka T."/>
            <person name="Michiue T."/>
            <person name="Watanabe M."/>
            <person name="Bogdanovic O."/>
            <person name="Lister R."/>
            <person name="Georgiou G."/>
            <person name="Paranjpe S.S."/>
            <person name="van Kruijsbergen I."/>
            <person name="Shu S."/>
            <person name="Carlson J."/>
            <person name="Kinoshita T."/>
            <person name="Ohta Y."/>
            <person name="Mawaribuchi S."/>
            <person name="Jenkins J."/>
            <person name="Grimwood J."/>
            <person name="Schmutz J."/>
            <person name="Mitros T."/>
            <person name="Mozaffari S.V."/>
            <person name="Suzuki Y."/>
            <person name="Haramoto Y."/>
            <person name="Yamamoto T.S."/>
            <person name="Takagi C."/>
            <person name="Heald R."/>
            <person name="Miller K."/>
            <person name="Haudenschild C."/>
            <person name="Kitzman J."/>
            <person name="Nakayama T."/>
            <person name="Izutsu Y."/>
            <person name="Robert J."/>
            <person name="Fortriede J."/>
            <person name="Burns K."/>
            <person name="Lotay V."/>
            <person name="Karimi K."/>
            <person name="Yasuoka Y."/>
            <person name="Dichmann D.S."/>
            <person name="Flajnik M.F."/>
            <person name="Houston D.W."/>
            <person name="Shendure J."/>
            <person name="DuPasquier L."/>
            <person name="Vize P.D."/>
            <person name="Zorn A.M."/>
            <person name="Ito M."/>
            <person name="Marcotte E.M."/>
            <person name="Wallingford J.B."/>
            <person name="Ito Y."/>
            <person name="Asashima M."/>
            <person name="Ueno N."/>
            <person name="Matsuda Y."/>
            <person name="Veenstra G.J."/>
            <person name="Fujiyama A."/>
            <person name="Harland R.M."/>
            <person name="Taira M."/>
            <person name="Rokhsar D.S."/>
        </authorList>
    </citation>
    <scope>NUCLEOTIDE SEQUENCE [LARGE SCALE GENOMIC DNA]</scope>
    <source>
        <strain evidence="3">J</strain>
    </source>
</reference>
<keyword evidence="1" id="KW-0812">Transmembrane</keyword>
<proteinExistence type="predicted"/>
<dbReference type="Proteomes" id="UP000694892">
    <property type="component" value="Chromosome 8L"/>
</dbReference>
<evidence type="ECO:0000313" key="2">
    <source>
        <dbReference type="EMBL" id="OCT66871.1"/>
    </source>
</evidence>
<dbReference type="AlphaFoldDB" id="A0A974H770"/>
<evidence type="ECO:0000313" key="3">
    <source>
        <dbReference type="Proteomes" id="UP000694892"/>
    </source>
</evidence>
<dbReference type="EMBL" id="CM004480">
    <property type="protein sequence ID" value="OCT66871.1"/>
    <property type="molecule type" value="Genomic_DNA"/>
</dbReference>